<dbReference type="PANTHER" id="PTHR32182">
    <property type="entry name" value="DNA REPLICATION AND REPAIR PROTEIN RECF"/>
    <property type="match status" value="1"/>
</dbReference>
<dbReference type="Pfam" id="PF02463">
    <property type="entry name" value="SMC_N"/>
    <property type="match status" value="1"/>
</dbReference>
<feature type="domain" description="RecF/RecN/SMC N-terminal" evidence="11">
    <location>
        <begin position="3"/>
        <end position="336"/>
    </location>
</feature>
<feature type="binding site" evidence="9">
    <location>
        <begin position="30"/>
        <end position="37"/>
    </location>
    <ligand>
        <name>ATP</name>
        <dbReference type="ChEBI" id="CHEBI:30616"/>
    </ligand>
</feature>
<keyword evidence="9 10" id="KW-0234">DNA repair</keyword>
<evidence type="ECO:0000256" key="4">
    <source>
        <dbReference type="ARBA" id="ARBA00022490"/>
    </source>
</evidence>
<keyword evidence="4 9" id="KW-0963">Cytoplasm</keyword>
<dbReference type="InterPro" id="IPR027417">
    <property type="entry name" value="P-loop_NTPase"/>
</dbReference>
<keyword evidence="13" id="KW-1185">Reference proteome</keyword>
<dbReference type="NCBIfam" id="TIGR00611">
    <property type="entry name" value="recf"/>
    <property type="match status" value="1"/>
</dbReference>
<dbReference type="RefSeq" id="WP_092054959.1">
    <property type="nucleotide sequence ID" value="NZ_FOJJ01000009.1"/>
</dbReference>
<evidence type="ECO:0000259" key="11">
    <source>
        <dbReference type="Pfam" id="PF02463"/>
    </source>
</evidence>
<evidence type="ECO:0000313" key="13">
    <source>
        <dbReference type="Proteomes" id="UP000317155"/>
    </source>
</evidence>
<evidence type="ECO:0000256" key="6">
    <source>
        <dbReference type="ARBA" id="ARBA00022741"/>
    </source>
</evidence>
<dbReference type="InterPro" id="IPR003395">
    <property type="entry name" value="RecF/RecN/SMC_N"/>
</dbReference>
<dbReference type="Proteomes" id="UP000317155">
    <property type="component" value="Unassembled WGS sequence"/>
</dbReference>
<dbReference type="EMBL" id="VJVV01000017">
    <property type="protein sequence ID" value="TRO78480.1"/>
    <property type="molecule type" value="Genomic_DNA"/>
</dbReference>
<organism evidence="12 13">
    <name type="scientific">Trichloromonas acetexigens</name>
    <dbReference type="NCBI Taxonomy" id="38815"/>
    <lineage>
        <taxon>Bacteria</taxon>
        <taxon>Pseudomonadati</taxon>
        <taxon>Thermodesulfobacteriota</taxon>
        <taxon>Desulfuromonadia</taxon>
        <taxon>Desulfuromonadales</taxon>
        <taxon>Trichloromonadaceae</taxon>
        <taxon>Trichloromonas</taxon>
    </lineage>
</organism>
<accession>A0A550J5H5</accession>
<dbReference type="PANTHER" id="PTHR32182:SF0">
    <property type="entry name" value="DNA REPLICATION AND REPAIR PROTEIN RECF"/>
    <property type="match status" value="1"/>
</dbReference>
<dbReference type="GO" id="GO:0000731">
    <property type="term" value="P:DNA synthesis involved in DNA repair"/>
    <property type="evidence" value="ECO:0007669"/>
    <property type="project" value="TreeGrafter"/>
</dbReference>
<dbReference type="Gene3D" id="1.20.1050.90">
    <property type="entry name" value="RecF/RecN/SMC, N-terminal domain"/>
    <property type="match status" value="1"/>
</dbReference>
<dbReference type="HAMAP" id="MF_00365">
    <property type="entry name" value="RecF"/>
    <property type="match status" value="1"/>
</dbReference>
<evidence type="ECO:0000256" key="3">
    <source>
        <dbReference type="ARBA" id="ARBA00020170"/>
    </source>
</evidence>
<keyword evidence="9 10" id="KW-0742">SOS response</keyword>
<evidence type="ECO:0000256" key="7">
    <source>
        <dbReference type="ARBA" id="ARBA00022840"/>
    </source>
</evidence>
<comment type="similarity">
    <text evidence="2 9 10">Belongs to the RecF family.</text>
</comment>
<gene>
    <name evidence="9" type="primary">recF</name>
    <name evidence="12" type="ORF">FL622_16035</name>
</gene>
<comment type="subcellular location">
    <subcellularLocation>
        <location evidence="1 9 10">Cytoplasm</location>
    </subcellularLocation>
</comment>
<dbReference type="GO" id="GO:0003697">
    <property type="term" value="F:single-stranded DNA binding"/>
    <property type="evidence" value="ECO:0007669"/>
    <property type="project" value="UniProtKB-UniRule"/>
</dbReference>
<dbReference type="InterPro" id="IPR001238">
    <property type="entry name" value="DNA-binding_RecF"/>
</dbReference>
<dbReference type="GO" id="GO:0006260">
    <property type="term" value="P:DNA replication"/>
    <property type="evidence" value="ECO:0007669"/>
    <property type="project" value="UniProtKB-UniRule"/>
</dbReference>
<evidence type="ECO:0000313" key="12">
    <source>
        <dbReference type="EMBL" id="TRO78480.1"/>
    </source>
</evidence>
<dbReference type="Gene3D" id="3.40.50.300">
    <property type="entry name" value="P-loop containing nucleotide triphosphate hydrolases"/>
    <property type="match status" value="1"/>
</dbReference>
<dbReference type="GO" id="GO:0005737">
    <property type="term" value="C:cytoplasm"/>
    <property type="evidence" value="ECO:0007669"/>
    <property type="project" value="UniProtKB-SubCell"/>
</dbReference>
<dbReference type="PROSITE" id="PS00618">
    <property type="entry name" value="RECF_2"/>
    <property type="match status" value="1"/>
</dbReference>
<evidence type="ECO:0000256" key="5">
    <source>
        <dbReference type="ARBA" id="ARBA00022705"/>
    </source>
</evidence>
<dbReference type="OrthoDB" id="9803889at2"/>
<evidence type="ECO:0000256" key="10">
    <source>
        <dbReference type="RuleBase" id="RU000578"/>
    </source>
</evidence>
<keyword evidence="7 9" id="KW-0067">ATP-binding</keyword>
<comment type="caution">
    <text evidence="12">The sequence shown here is derived from an EMBL/GenBank/DDBJ whole genome shotgun (WGS) entry which is preliminary data.</text>
</comment>
<dbReference type="InterPro" id="IPR042174">
    <property type="entry name" value="RecF_2"/>
</dbReference>
<reference evidence="12 13" key="1">
    <citation type="submission" date="2019-07" db="EMBL/GenBank/DDBJ databases">
        <title>Insights of Desulfuromonas acetexigens electromicrobiology.</title>
        <authorList>
            <person name="Katuri K."/>
            <person name="Sapireddy V."/>
            <person name="Shaw D.R."/>
            <person name="Saikaly P."/>
        </authorList>
    </citation>
    <scope>NUCLEOTIDE SEQUENCE [LARGE SCALE GENOMIC DNA]</scope>
    <source>
        <strain evidence="12 13">2873</strain>
    </source>
</reference>
<dbReference type="AlphaFoldDB" id="A0A550J5H5"/>
<dbReference type="GO" id="GO:0006302">
    <property type="term" value="P:double-strand break repair"/>
    <property type="evidence" value="ECO:0007669"/>
    <property type="project" value="TreeGrafter"/>
</dbReference>
<keyword evidence="5 9" id="KW-0235">DNA replication</keyword>
<comment type="function">
    <text evidence="9 10">The RecF protein is involved in DNA metabolism; it is required for DNA replication and normal SOS inducibility. RecF binds preferentially to single-stranded, linear DNA. It also seems to bind ATP.</text>
</comment>
<dbReference type="GO" id="GO:0009432">
    <property type="term" value="P:SOS response"/>
    <property type="evidence" value="ECO:0007669"/>
    <property type="project" value="UniProtKB-UniRule"/>
</dbReference>
<evidence type="ECO:0000256" key="1">
    <source>
        <dbReference type="ARBA" id="ARBA00004496"/>
    </source>
</evidence>
<dbReference type="InterPro" id="IPR018078">
    <property type="entry name" value="DNA-binding_RecF_CS"/>
</dbReference>
<dbReference type="GO" id="GO:0005524">
    <property type="term" value="F:ATP binding"/>
    <property type="evidence" value="ECO:0007669"/>
    <property type="project" value="UniProtKB-UniRule"/>
</dbReference>
<keyword evidence="8 9" id="KW-0238">DNA-binding</keyword>
<evidence type="ECO:0000256" key="8">
    <source>
        <dbReference type="ARBA" id="ARBA00023125"/>
    </source>
</evidence>
<evidence type="ECO:0000256" key="9">
    <source>
        <dbReference type="HAMAP-Rule" id="MF_00365"/>
    </source>
</evidence>
<proteinExistence type="inferred from homology"/>
<keyword evidence="9 10" id="KW-0227">DNA damage</keyword>
<protein>
    <recommendedName>
        <fullName evidence="3 9">DNA replication and repair protein RecF</fullName>
    </recommendedName>
</protein>
<name>A0A550J5H5_9BACT</name>
<evidence type="ECO:0000256" key="2">
    <source>
        <dbReference type="ARBA" id="ARBA00008016"/>
    </source>
</evidence>
<dbReference type="SUPFAM" id="SSF52540">
    <property type="entry name" value="P-loop containing nucleoside triphosphate hydrolases"/>
    <property type="match status" value="1"/>
</dbReference>
<keyword evidence="6 9" id="KW-0547">Nucleotide-binding</keyword>
<sequence length="364" mass="42157">MLIKSIILSNFRNIVRLDWSPDRRLNILIGKNAQGKTSILESIYLACYLKSFRSAKNNNFILQGEKSALIDINLFSSGVNRNIRLLLDKERKEVRLNGKKPDSYQDFFSGIAPVLFAPEEIQLIRGTPTGRRTLIDRAVFQGNNRFIQASIDYNRYLRQRNKLLKDERPAEEIIPWTQGLIETGVRIRIERILYLERLSPIFREVYGNITDNLETAETSYPITESDECLLKELLSEEFFRTQDREKQWKQTLAGPHRDDPIFTIDGKPLRQYASQGQQRSFILAFKIAQIIELEKRTGVTPVLLLDDLTSELDQQRQKFFFNFIQQRSGQVFITTTDIDPLIRRGLTDGSFYAIEDGAIHPVAH</sequence>